<comment type="subcellular location">
    <subcellularLocation>
        <location evidence="1">Cell membrane</location>
        <topology evidence="1">Multi-pass membrane protein</topology>
    </subcellularLocation>
</comment>
<keyword evidence="4 6" id="KW-1133">Transmembrane helix</keyword>
<feature type="transmembrane region" description="Helical" evidence="6">
    <location>
        <begin position="40"/>
        <end position="63"/>
    </location>
</feature>
<dbReference type="KEGG" id="pfla:Pflav_067030"/>
<evidence type="ECO:0000256" key="1">
    <source>
        <dbReference type="ARBA" id="ARBA00004651"/>
    </source>
</evidence>
<gene>
    <name evidence="8" type="ORF">Pflav_067030</name>
</gene>
<feature type="domain" description="RDD" evidence="7">
    <location>
        <begin position="34"/>
        <end position="196"/>
    </location>
</feature>
<evidence type="ECO:0000256" key="4">
    <source>
        <dbReference type="ARBA" id="ARBA00022989"/>
    </source>
</evidence>
<dbReference type="GO" id="GO:0005886">
    <property type="term" value="C:plasma membrane"/>
    <property type="evidence" value="ECO:0007669"/>
    <property type="project" value="UniProtKB-SubCell"/>
</dbReference>
<dbReference type="PANTHER" id="PTHR36115:SF4">
    <property type="entry name" value="MEMBRANE PROTEIN"/>
    <property type="match status" value="1"/>
</dbReference>
<dbReference type="AlphaFoldDB" id="A0A6F8Y2N0"/>
<evidence type="ECO:0000313" key="9">
    <source>
        <dbReference type="Proteomes" id="UP000502508"/>
    </source>
</evidence>
<evidence type="ECO:0000256" key="5">
    <source>
        <dbReference type="ARBA" id="ARBA00023136"/>
    </source>
</evidence>
<proteinExistence type="predicted"/>
<dbReference type="Pfam" id="PF06271">
    <property type="entry name" value="RDD"/>
    <property type="match status" value="1"/>
</dbReference>
<evidence type="ECO:0000256" key="6">
    <source>
        <dbReference type="SAM" id="Phobius"/>
    </source>
</evidence>
<keyword evidence="9" id="KW-1185">Reference proteome</keyword>
<reference evidence="8 9" key="2">
    <citation type="submission" date="2020-03" db="EMBL/GenBank/DDBJ databases">
        <authorList>
            <person name="Ichikawa N."/>
            <person name="Kimura A."/>
            <person name="Kitahashi Y."/>
            <person name="Uohara A."/>
        </authorList>
    </citation>
    <scope>NUCLEOTIDE SEQUENCE [LARGE SCALE GENOMIC DNA]</scope>
    <source>
        <strain evidence="8 9">NBRC 107702</strain>
    </source>
</reference>
<sequence>MAPPPGMPAPGYPYPPYAYRLPAPAPRPHGLRIASLGPRVVARLIDIGMVLLLNVLVNGWFIYRLVQEYEPIIQEWNRRVEAREPLLQNLPQPGGQADALQVAIFIIGVALWFAYEVPSTANSGQTLGKRIMRIKVMAVESPNPLGFGRSLRRWNLMGLPTFLWSCFCIGFILQLVDCIFPFFDRPLYQALHDKSAQTVVVEVPRTATADVSGGTE</sequence>
<name>A0A6F8Y2N0_9ACTN</name>
<organism evidence="8 9">
    <name type="scientific">Phytohabitans flavus</name>
    <dbReference type="NCBI Taxonomy" id="1076124"/>
    <lineage>
        <taxon>Bacteria</taxon>
        <taxon>Bacillati</taxon>
        <taxon>Actinomycetota</taxon>
        <taxon>Actinomycetes</taxon>
        <taxon>Micromonosporales</taxon>
        <taxon>Micromonosporaceae</taxon>
    </lineage>
</organism>
<keyword evidence="2" id="KW-1003">Cell membrane</keyword>
<evidence type="ECO:0000256" key="3">
    <source>
        <dbReference type="ARBA" id="ARBA00022692"/>
    </source>
</evidence>
<dbReference type="InterPro" id="IPR051791">
    <property type="entry name" value="Pra-immunoreactive"/>
</dbReference>
<keyword evidence="3 6" id="KW-0812">Transmembrane</keyword>
<dbReference type="Proteomes" id="UP000502508">
    <property type="component" value="Chromosome"/>
</dbReference>
<dbReference type="InterPro" id="IPR010432">
    <property type="entry name" value="RDD"/>
</dbReference>
<evidence type="ECO:0000256" key="2">
    <source>
        <dbReference type="ARBA" id="ARBA00022475"/>
    </source>
</evidence>
<feature type="transmembrane region" description="Helical" evidence="6">
    <location>
        <begin position="162"/>
        <end position="183"/>
    </location>
</feature>
<dbReference type="PANTHER" id="PTHR36115">
    <property type="entry name" value="PROLINE-RICH ANTIGEN HOMOLOG-RELATED"/>
    <property type="match status" value="1"/>
</dbReference>
<protein>
    <recommendedName>
        <fullName evidence="7">RDD domain-containing protein</fullName>
    </recommendedName>
</protein>
<reference evidence="8 9" key="1">
    <citation type="submission" date="2020-03" db="EMBL/GenBank/DDBJ databases">
        <title>Whole genome shotgun sequence of Phytohabitans flavus NBRC 107702.</title>
        <authorList>
            <person name="Komaki H."/>
            <person name="Tamura T."/>
        </authorList>
    </citation>
    <scope>NUCLEOTIDE SEQUENCE [LARGE SCALE GENOMIC DNA]</scope>
    <source>
        <strain evidence="8 9">NBRC 107702</strain>
    </source>
</reference>
<evidence type="ECO:0000313" key="8">
    <source>
        <dbReference type="EMBL" id="BCB80293.1"/>
    </source>
</evidence>
<accession>A0A6F8Y2N0</accession>
<keyword evidence="5 6" id="KW-0472">Membrane</keyword>
<dbReference type="EMBL" id="AP022870">
    <property type="protein sequence ID" value="BCB80293.1"/>
    <property type="molecule type" value="Genomic_DNA"/>
</dbReference>
<evidence type="ECO:0000259" key="7">
    <source>
        <dbReference type="Pfam" id="PF06271"/>
    </source>
</evidence>